<dbReference type="EMBL" id="CP006850">
    <property type="protein sequence ID" value="AHH17901.1"/>
    <property type="molecule type" value="Genomic_DNA"/>
</dbReference>
<dbReference type="PANTHER" id="PTHR43802">
    <property type="entry name" value="ENOYL-COA HYDRATASE"/>
    <property type="match status" value="1"/>
</dbReference>
<evidence type="ECO:0000313" key="3">
    <source>
        <dbReference type="EMBL" id="AHH17901.1"/>
    </source>
</evidence>
<dbReference type="InterPro" id="IPR029045">
    <property type="entry name" value="ClpP/crotonase-like_dom_sf"/>
</dbReference>
<dbReference type="AlphaFoldDB" id="W5TL15"/>
<dbReference type="Pfam" id="PF00378">
    <property type="entry name" value="ECH_1"/>
    <property type="match status" value="1"/>
</dbReference>
<evidence type="ECO:0000313" key="4">
    <source>
        <dbReference type="Proteomes" id="UP000019150"/>
    </source>
</evidence>
<dbReference type="KEGG" id="nno:NONO_c31140"/>
<name>W5TL15_9NOCA</name>
<feature type="region of interest" description="Disordered" evidence="2">
    <location>
        <begin position="41"/>
        <end position="60"/>
    </location>
</feature>
<dbReference type="STRING" id="1415166.NONO_c31140"/>
<sequence length="390" mass="42499">MMSPGGIVERHRIRAPASRLSAEVDEPPLDRPARRWCQDREVDEGLSPGSPELELRLSPSGVPESPMLAIPLDEWRDAPPDRIRRMADVVASTLRITVGVLESEPTPAMRPLLRALTLTVTATGSGNDRELVRRGDIASSVALLTDATERNPRASVALARLLRQTQTPDVEAGLAAEAATYSMLLGGKEFERWRAEHPVRAGAAPERPPVRIERHDGEARILLDHPERRNALSTRMRESLLEAFQLAELDDSLTQIELRGAGPVFCSGGDLDEFGVATDLVAAYLVRLERAPWRIIHRLRERVTARVHGACIGAGIEMTAFAGRLIADPGTYFVLPELGMGLVPGAGGTVSVSRRIGRWRAAWMMLTGEPVDAELALAWGLVDGIETGAR</sequence>
<dbReference type="PANTHER" id="PTHR43802:SF1">
    <property type="entry name" value="IP11341P-RELATED"/>
    <property type="match status" value="1"/>
</dbReference>
<dbReference type="HOGENOM" id="CLU_046982_0_0_11"/>
<evidence type="ECO:0000256" key="1">
    <source>
        <dbReference type="ARBA" id="ARBA00005254"/>
    </source>
</evidence>
<dbReference type="SUPFAM" id="SSF52096">
    <property type="entry name" value="ClpP/crotonase"/>
    <property type="match status" value="1"/>
</dbReference>
<organism evidence="3 4">
    <name type="scientific">Nocardia nova SH22a</name>
    <dbReference type="NCBI Taxonomy" id="1415166"/>
    <lineage>
        <taxon>Bacteria</taxon>
        <taxon>Bacillati</taxon>
        <taxon>Actinomycetota</taxon>
        <taxon>Actinomycetes</taxon>
        <taxon>Mycobacteriales</taxon>
        <taxon>Nocardiaceae</taxon>
        <taxon>Nocardia</taxon>
    </lineage>
</organism>
<comment type="similarity">
    <text evidence="1">Belongs to the enoyl-CoA hydratase/isomerase family.</text>
</comment>
<reference evidence="3 4" key="1">
    <citation type="journal article" date="2014" name="Appl. Environ. Microbiol.">
        <title>Insights into the Microbial Degradation of Rubber and Gutta-Percha by Analysis of the Complete Genome of Nocardia nova SH22a.</title>
        <authorList>
            <person name="Luo Q."/>
            <person name="Hiessl S."/>
            <person name="Poehlein A."/>
            <person name="Daniel R."/>
            <person name="Steinbuchel A."/>
        </authorList>
    </citation>
    <scope>NUCLEOTIDE SEQUENCE [LARGE SCALE GENOMIC DNA]</scope>
    <source>
        <strain evidence="3">SH22a</strain>
    </source>
</reference>
<accession>W5TL15</accession>
<evidence type="ECO:0000256" key="2">
    <source>
        <dbReference type="SAM" id="MobiDB-lite"/>
    </source>
</evidence>
<dbReference type="GO" id="GO:0016853">
    <property type="term" value="F:isomerase activity"/>
    <property type="evidence" value="ECO:0007669"/>
    <property type="project" value="UniProtKB-KW"/>
</dbReference>
<dbReference type="eggNOG" id="COG1024">
    <property type="taxonomic scope" value="Bacteria"/>
</dbReference>
<feature type="region of interest" description="Disordered" evidence="2">
    <location>
        <begin position="1"/>
        <end position="36"/>
    </location>
</feature>
<dbReference type="Gene3D" id="3.90.226.10">
    <property type="entry name" value="2-enoyl-CoA Hydratase, Chain A, domain 1"/>
    <property type="match status" value="1"/>
</dbReference>
<keyword evidence="3" id="KW-0413">Isomerase</keyword>
<dbReference type="PATRIC" id="fig|1415166.3.peg.3194"/>
<proteinExistence type="inferred from homology"/>
<gene>
    <name evidence="3" type="ORF">NONO_c31140</name>
</gene>
<dbReference type="CDD" id="cd06558">
    <property type="entry name" value="crotonase-like"/>
    <property type="match status" value="1"/>
</dbReference>
<dbReference type="InterPro" id="IPR001753">
    <property type="entry name" value="Enoyl-CoA_hydra/iso"/>
</dbReference>
<protein>
    <submittedName>
        <fullName evidence="3">Enoyl-CoA hydratase/isomerase family protein</fullName>
    </submittedName>
</protein>
<dbReference type="Proteomes" id="UP000019150">
    <property type="component" value="Chromosome"/>
</dbReference>
<keyword evidence="4" id="KW-1185">Reference proteome</keyword>